<dbReference type="SUPFAM" id="SSF82649">
    <property type="entry name" value="SufE/NifU"/>
    <property type="match status" value="1"/>
</dbReference>
<comment type="caution">
    <text evidence="2">The sequence shown here is derived from an EMBL/GenBank/DDBJ whole genome shotgun (WGS) entry which is preliminary data.</text>
</comment>
<dbReference type="AlphaFoldDB" id="A0A1F5G4H5"/>
<evidence type="ECO:0000259" key="1">
    <source>
        <dbReference type="Pfam" id="PF01592"/>
    </source>
</evidence>
<reference evidence="2 3" key="1">
    <citation type="journal article" date="2016" name="Nat. Commun.">
        <title>Thousands of microbial genomes shed light on interconnected biogeochemical processes in an aquifer system.</title>
        <authorList>
            <person name="Anantharaman K."/>
            <person name="Brown C.T."/>
            <person name="Hug L.A."/>
            <person name="Sharon I."/>
            <person name="Castelle C.J."/>
            <person name="Probst A.J."/>
            <person name="Thomas B.C."/>
            <person name="Singh A."/>
            <person name="Wilkins M.J."/>
            <person name="Karaoz U."/>
            <person name="Brodie E.L."/>
            <person name="Williams K.H."/>
            <person name="Hubbard S.S."/>
            <person name="Banfield J.F."/>
        </authorList>
    </citation>
    <scope>NUCLEOTIDE SEQUENCE [LARGE SCALE GENOMIC DNA]</scope>
</reference>
<accession>A0A1F5G4H5</accession>
<sequence length="128" mass="14499">MMDLYREEILEHWRNPNNFGKLNNADLVIRQVNSLCGDEVRFYIKLSQKPKVKSQKQIVDVRFEGVGCAISIASSSILSEKIKGKSIKEINKLTSEKVLDLVGGKISPARLKCVLLPLEAIKKLKIKY</sequence>
<organism evidence="2 3">
    <name type="scientific">Candidatus Curtissbacteria bacterium RBG_13_35_7</name>
    <dbReference type="NCBI Taxonomy" id="1797705"/>
    <lineage>
        <taxon>Bacteria</taxon>
        <taxon>Candidatus Curtissiibacteriota</taxon>
    </lineage>
</organism>
<dbReference type="GO" id="GO:0051536">
    <property type="term" value="F:iron-sulfur cluster binding"/>
    <property type="evidence" value="ECO:0007669"/>
    <property type="project" value="InterPro"/>
</dbReference>
<dbReference type="CDD" id="cd06664">
    <property type="entry name" value="IscU_like"/>
    <property type="match status" value="1"/>
</dbReference>
<evidence type="ECO:0000313" key="2">
    <source>
        <dbReference type="EMBL" id="OGD86714.1"/>
    </source>
</evidence>
<feature type="domain" description="NIF system FeS cluster assembly NifU N-terminal" evidence="1">
    <location>
        <begin position="5"/>
        <end position="123"/>
    </location>
</feature>
<dbReference type="PANTHER" id="PTHR10093">
    <property type="entry name" value="IRON-SULFUR CLUSTER ASSEMBLY ENZYME NIFU HOMOLOG"/>
    <property type="match status" value="1"/>
</dbReference>
<name>A0A1F5G4H5_9BACT</name>
<dbReference type="EMBL" id="MFAT01000019">
    <property type="protein sequence ID" value="OGD86714.1"/>
    <property type="molecule type" value="Genomic_DNA"/>
</dbReference>
<dbReference type="GO" id="GO:0016226">
    <property type="term" value="P:iron-sulfur cluster assembly"/>
    <property type="evidence" value="ECO:0007669"/>
    <property type="project" value="InterPro"/>
</dbReference>
<dbReference type="InterPro" id="IPR002871">
    <property type="entry name" value="NIF_FeS_clus_asmbl_NifU_N"/>
</dbReference>
<evidence type="ECO:0000313" key="3">
    <source>
        <dbReference type="Proteomes" id="UP000176317"/>
    </source>
</evidence>
<dbReference type="Proteomes" id="UP000176317">
    <property type="component" value="Unassembled WGS sequence"/>
</dbReference>
<dbReference type="Gene3D" id="3.90.1010.10">
    <property type="match status" value="1"/>
</dbReference>
<gene>
    <name evidence="2" type="ORF">A2164_03555</name>
</gene>
<proteinExistence type="predicted"/>
<dbReference type="Pfam" id="PF01592">
    <property type="entry name" value="NifU_N"/>
    <property type="match status" value="1"/>
</dbReference>
<protein>
    <recommendedName>
        <fullName evidence="1">NIF system FeS cluster assembly NifU N-terminal domain-containing protein</fullName>
    </recommendedName>
</protein>
<dbReference type="GO" id="GO:0005506">
    <property type="term" value="F:iron ion binding"/>
    <property type="evidence" value="ECO:0007669"/>
    <property type="project" value="InterPro"/>
</dbReference>